<dbReference type="Proteomes" id="UP000694728">
    <property type="component" value="Unplaced"/>
</dbReference>
<dbReference type="GO" id="GO:0008233">
    <property type="term" value="F:peptidase activity"/>
    <property type="evidence" value="ECO:0007669"/>
    <property type="project" value="UniProtKB-KW"/>
</dbReference>
<dbReference type="PANTHER" id="PTHR13604:SF0">
    <property type="entry name" value="ABASIC SITE PROCESSING PROTEIN HMCES"/>
    <property type="match status" value="1"/>
</dbReference>
<dbReference type="Ensembl" id="ENSSSCT00025044605.1">
    <property type="protein sequence ID" value="ENSSSCP00025018993.1"/>
    <property type="gene ID" value="ENSSSCG00025032647.1"/>
</dbReference>
<keyword evidence="3 12" id="KW-0645">Protease</keyword>
<dbReference type="Proteomes" id="UP000694570">
    <property type="component" value="Unplaced"/>
</dbReference>
<dbReference type="PANTHER" id="PTHR13604">
    <property type="entry name" value="DC12-RELATED"/>
    <property type="match status" value="1"/>
</dbReference>
<evidence type="ECO:0000256" key="1">
    <source>
        <dbReference type="ARBA" id="ARBA00008136"/>
    </source>
</evidence>
<dbReference type="Proteomes" id="UP000694720">
    <property type="component" value="Unplaced"/>
</dbReference>
<evidence type="ECO:0000256" key="4">
    <source>
        <dbReference type="ARBA" id="ARBA00022763"/>
    </source>
</evidence>
<dbReference type="Ensembl" id="ENSSSCT00065041349.1">
    <property type="protein sequence ID" value="ENSSSCP00065017533.1"/>
    <property type="gene ID" value="ENSSSCG00065030581.1"/>
</dbReference>
<dbReference type="Gene3D" id="3.90.1680.10">
    <property type="entry name" value="SOS response associated peptidase-like"/>
    <property type="match status" value="2"/>
</dbReference>
<keyword evidence="7" id="KW-0238">DNA-binding</keyword>
<evidence type="ECO:0000256" key="12">
    <source>
        <dbReference type="RuleBase" id="RU364100"/>
    </source>
</evidence>
<feature type="region of interest" description="Disordered" evidence="13">
    <location>
        <begin position="31"/>
        <end position="52"/>
    </location>
</feature>
<comment type="similarity">
    <text evidence="1 12">Belongs to the SOS response-associated peptidase family.</text>
</comment>
<accession>A0A8D0PVM5</accession>
<dbReference type="Ensembl" id="ENSSSCT00040042921.1">
    <property type="protein sequence ID" value="ENSSSCP00040017999.1"/>
    <property type="gene ID" value="ENSSSCG00040031842.1"/>
</dbReference>
<dbReference type="InterPro" id="IPR003738">
    <property type="entry name" value="SRAP"/>
</dbReference>
<gene>
    <name evidence="14" type="primary">HMCES</name>
</gene>
<dbReference type="Ensembl" id="ENSSSCT00060045257.1">
    <property type="protein sequence ID" value="ENSSSCP00060019372.1"/>
    <property type="gene ID" value="ENSSSCG00060033384.1"/>
</dbReference>
<evidence type="ECO:0000256" key="11">
    <source>
        <dbReference type="ARBA" id="ARBA00031130"/>
    </source>
</evidence>
<dbReference type="Proteomes" id="UP000694724">
    <property type="component" value="Unplaced"/>
</dbReference>
<evidence type="ECO:0000256" key="7">
    <source>
        <dbReference type="ARBA" id="ARBA00023125"/>
    </source>
</evidence>
<evidence type="ECO:0000256" key="13">
    <source>
        <dbReference type="SAM" id="MobiDB-lite"/>
    </source>
</evidence>
<name>A0A8D0PVM5_PIG</name>
<keyword evidence="6" id="KW-0190">Covalent protein-DNA linkage</keyword>
<keyword evidence="5 12" id="KW-0378">Hydrolase</keyword>
<dbReference type="GO" id="GO:0003697">
    <property type="term" value="F:single-stranded DNA binding"/>
    <property type="evidence" value="ECO:0007669"/>
    <property type="project" value="InterPro"/>
</dbReference>
<evidence type="ECO:0000256" key="8">
    <source>
        <dbReference type="ARBA" id="ARBA00023239"/>
    </source>
</evidence>
<dbReference type="Ensembl" id="ENSSSCT00045016744.1">
    <property type="protein sequence ID" value="ENSSSCP00045011550.1"/>
    <property type="gene ID" value="ENSSSCG00045009834.1"/>
</dbReference>
<evidence type="ECO:0000256" key="10">
    <source>
        <dbReference type="ARBA" id="ARBA00030898"/>
    </source>
</evidence>
<dbReference type="EC" id="3.4.-.-" evidence="12"/>
<dbReference type="GO" id="GO:0006508">
    <property type="term" value="P:proteolysis"/>
    <property type="evidence" value="ECO:0007669"/>
    <property type="project" value="UniProtKB-KW"/>
</dbReference>
<dbReference type="Proteomes" id="UP000694723">
    <property type="component" value="Unplaced"/>
</dbReference>
<evidence type="ECO:0000256" key="9">
    <source>
        <dbReference type="ARBA" id="ARBA00030390"/>
    </source>
</evidence>
<organism evidence="14 15">
    <name type="scientific">Sus scrofa</name>
    <name type="common">Pig</name>
    <dbReference type="NCBI Taxonomy" id="9823"/>
    <lineage>
        <taxon>Eukaryota</taxon>
        <taxon>Metazoa</taxon>
        <taxon>Chordata</taxon>
        <taxon>Craniata</taxon>
        <taxon>Vertebrata</taxon>
        <taxon>Euteleostomi</taxon>
        <taxon>Mammalia</taxon>
        <taxon>Eutheria</taxon>
        <taxon>Laurasiatheria</taxon>
        <taxon>Artiodactyla</taxon>
        <taxon>Suina</taxon>
        <taxon>Suidae</taxon>
        <taxon>Sus</taxon>
    </lineage>
</organism>
<dbReference type="Ensembl" id="ENSSSCT00030007250.1">
    <property type="protein sequence ID" value="ENSSSCP00030003235.1"/>
    <property type="gene ID" value="ENSSSCG00030005317.1"/>
</dbReference>
<keyword evidence="8" id="KW-0456">Lyase</keyword>
<dbReference type="Proteomes" id="UP000694726">
    <property type="component" value="Unplaced"/>
</dbReference>
<dbReference type="GO" id="GO:0106300">
    <property type="term" value="P:protein-DNA covalent cross-linking repair"/>
    <property type="evidence" value="ECO:0007669"/>
    <property type="project" value="InterPro"/>
</dbReference>
<comment type="function">
    <text evidence="12">Sensor of abasic sites in single-stranded DNA (ssDNA) required to preserve genome integrity by promoting error-free repair of abasic sites. Acts as an enzyme that recognizes and binds abasic sites in ssDNA at replication forks and chemically modifies the lesion by forming a covalent cross-link with DNA: forms a stable thiazolidine linkage between a ring-opened abasic site and the alpha-amino and sulfhydryl substituents of its N-terminal catalytic cysteine residue. The HMCES DNA-protein cross-link is then either reversed or degraded. HMCES is able to catalyze the reversal of its thiazolidine cross-link and cycle between a cross-link and a non-cross-linked state depending on DNA context: mediates self-reversal of the thiazolidine cross-link in double stranded DNA, allowing APEX1 to initiate downstream repair of abasic sites. The HMCES DNA-protein cross-link can also be degraded by the SPRTN metalloprotease following unfolding by the BRIP1/FANCJ helicase. Acts as a protease: mediates autocatalytic processing of its N-terminal methionine in order to expose the catalytic cysteine.</text>
</comment>
<reference evidence="14" key="1">
    <citation type="submission" date="2025-05" db="UniProtKB">
        <authorList>
            <consortium name="Ensembl"/>
        </authorList>
    </citation>
    <scope>IDENTIFICATION</scope>
</reference>
<dbReference type="Ensembl" id="ENSSSCT00035111672.1">
    <property type="protein sequence ID" value="ENSSSCP00035049022.1"/>
    <property type="gene ID" value="ENSSSCG00035081201.1"/>
</dbReference>
<evidence type="ECO:0000256" key="3">
    <source>
        <dbReference type="ARBA" id="ARBA00022670"/>
    </source>
</evidence>
<dbReference type="Proteomes" id="UP000694725">
    <property type="component" value="Unplaced"/>
</dbReference>
<feature type="compositionally biased region" description="Basic and acidic residues" evidence="13">
    <location>
        <begin position="379"/>
        <end position="391"/>
    </location>
</feature>
<evidence type="ECO:0000256" key="6">
    <source>
        <dbReference type="ARBA" id="ARBA00023124"/>
    </source>
</evidence>
<feature type="compositionally biased region" description="Polar residues" evidence="13">
    <location>
        <begin position="42"/>
        <end position="52"/>
    </location>
</feature>
<dbReference type="SMR" id="A0A8D0PVM5"/>
<dbReference type="GO" id="GO:0016829">
    <property type="term" value="F:lyase activity"/>
    <property type="evidence" value="ECO:0007669"/>
    <property type="project" value="UniProtKB-KW"/>
</dbReference>
<proteinExistence type="inferred from homology"/>
<dbReference type="Proteomes" id="UP000694722">
    <property type="component" value="Unplaced"/>
</dbReference>
<dbReference type="Proteomes" id="UP000694727">
    <property type="component" value="Unplaced"/>
</dbReference>
<evidence type="ECO:0000256" key="5">
    <source>
        <dbReference type="ARBA" id="ARBA00022801"/>
    </source>
</evidence>
<dbReference type="AlphaFoldDB" id="A0A8D0PVM5"/>
<dbReference type="Ensembl" id="ENSSSCT00015096170.1">
    <property type="protein sequence ID" value="ENSSSCP00015039516.1"/>
    <property type="gene ID" value="ENSSSCG00015071549.1"/>
</dbReference>
<protein>
    <recommendedName>
        <fullName evidence="2 12">Abasic site processing protein HMCES</fullName>
        <shortName evidence="12">ES cell-specific 5hmC-binding protein</shortName>
        <ecNumber evidence="12">3.4.-.-</ecNumber>
    </recommendedName>
    <alternativeName>
        <fullName evidence="9 12">Embryonic stem cell-specific 5-hydroxymethylcytosine-binding protein</fullName>
    </alternativeName>
    <alternativeName>
        <fullName evidence="10 12">Peptidase HMCES</fullName>
    </alternativeName>
    <alternativeName>
        <fullName evidence="11 12">SRAP domain-containing protein 1</fullName>
    </alternativeName>
</protein>
<evidence type="ECO:0000313" key="14">
    <source>
        <dbReference type="Ensembl" id="ENSSSCP00015039516.1"/>
    </source>
</evidence>
<feature type="region of interest" description="Disordered" evidence="13">
    <location>
        <begin position="328"/>
        <end position="410"/>
    </location>
</feature>
<dbReference type="SUPFAM" id="SSF143081">
    <property type="entry name" value="BB1717-like"/>
    <property type="match status" value="1"/>
</dbReference>
<dbReference type="Ensembl" id="ENSSSCT00055004479.1">
    <property type="protein sequence ID" value="ENSSSCP00055003451.1"/>
    <property type="gene ID" value="ENSSSCG00055002347.1"/>
</dbReference>
<feature type="compositionally biased region" description="Basic and acidic residues" evidence="13">
    <location>
        <begin position="339"/>
        <end position="352"/>
    </location>
</feature>
<sequence length="410" mass="46771">MCGRTSCHLPLEALTRACAYRDRQGRQQLPEWRDPDRYYPSYNKSPRSSTPVLLSRRHLEKGADSSERIIAPMRWGLVPSWFKEADPSKLQFNTTNCRSDTIMEKRSFKVPLSKGRRCVVLADGFYEWQRHPGTYQKQPYFIYFPQIKTEKGLIQINIVSESQNDDPEQEGLSTKLKMSNFIVKALRSHKAIALSGSMGAADNPEDWEKVWDNWRLLTMAGIFDCWDPPEGGDCLYSYTIITVESCQGLNDIHHRMPAILDGEEAVSKWLDFGEVSAQEALKLIHPTENIAFHPVSTVVNNFRNDTPECLLPADLLVKKEFKPSGSSQKMLQWLATKSPKKEDPKTPKKAESDVPQWSSQFLQKSPGPLKRSSAGLLERWLKQEKEEEPMAKRPHTQSAGLSDQGFHVPH</sequence>
<dbReference type="InterPro" id="IPR036590">
    <property type="entry name" value="SRAP-like"/>
</dbReference>
<dbReference type="Pfam" id="PF02586">
    <property type="entry name" value="SRAP"/>
    <property type="match status" value="1"/>
</dbReference>
<evidence type="ECO:0000313" key="15">
    <source>
        <dbReference type="Proteomes" id="UP000694726"/>
    </source>
</evidence>
<evidence type="ECO:0000256" key="2">
    <source>
        <dbReference type="ARBA" id="ARBA00015888"/>
    </source>
</evidence>
<keyword evidence="4" id="KW-0227">DNA damage</keyword>